<name>A0ABD0LJC7_9CAEN</name>
<dbReference type="AlphaFoldDB" id="A0ABD0LJC7"/>
<evidence type="ECO:0000313" key="1">
    <source>
        <dbReference type="EMBL" id="KAK7499092.1"/>
    </source>
</evidence>
<organism evidence="1 2">
    <name type="scientific">Batillaria attramentaria</name>
    <dbReference type="NCBI Taxonomy" id="370345"/>
    <lineage>
        <taxon>Eukaryota</taxon>
        <taxon>Metazoa</taxon>
        <taxon>Spiralia</taxon>
        <taxon>Lophotrochozoa</taxon>
        <taxon>Mollusca</taxon>
        <taxon>Gastropoda</taxon>
        <taxon>Caenogastropoda</taxon>
        <taxon>Sorbeoconcha</taxon>
        <taxon>Cerithioidea</taxon>
        <taxon>Batillariidae</taxon>
        <taxon>Batillaria</taxon>
    </lineage>
</organism>
<evidence type="ECO:0000313" key="2">
    <source>
        <dbReference type="Proteomes" id="UP001519460"/>
    </source>
</evidence>
<protein>
    <submittedName>
        <fullName evidence="1">Uncharacterized protein</fullName>
    </submittedName>
</protein>
<dbReference type="EMBL" id="JACVVK020000046">
    <property type="protein sequence ID" value="KAK7499092.1"/>
    <property type="molecule type" value="Genomic_DNA"/>
</dbReference>
<keyword evidence="2" id="KW-1185">Reference proteome</keyword>
<dbReference type="Proteomes" id="UP001519460">
    <property type="component" value="Unassembled WGS sequence"/>
</dbReference>
<sequence length="119" mass="13960">MFKCFSGCCICICRRIKNVSSFVNYNDSQMVSTFPVKFYKTALTKYIAELMPHSRDEARRLTSCLYHENCSKHRDGVDFEVQPEHEVIKSTQTLLGWCYSARRKLWMLFVVCTQRTSIP</sequence>
<comment type="caution">
    <text evidence="1">The sequence shown here is derived from an EMBL/GenBank/DDBJ whole genome shotgun (WGS) entry which is preliminary data.</text>
</comment>
<accession>A0ABD0LJC7</accession>
<reference evidence="1 2" key="1">
    <citation type="journal article" date="2023" name="Sci. Data">
        <title>Genome assembly of the Korean intertidal mud-creeper Batillaria attramentaria.</title>
        <authorList>
            <person name="Patra A.K."/>
            <person name="Ho P.T."/>
            <person name="Jun S."/>
            <person name="Lee S.J."/>
            <person name="Kim Y."/>
            <person name="Won Y.J."/>
        </authorList>
    </citation>
    <scope>NUCLEOTIDE SEQUENCE [LARGE SCALE GENOMIC DNA]</scope>
    <source>
        <strain evidence="1">Wonlab-2016</strain>
    </source>
</reference>
<gene>
    <name evidence="1" type="ORF">BaRGS_00009639</name>
</gene>
<proteinExistence type="predicted"/>